<feature type="domain" description="YlxR" evidence="2">
    <location>
        <begin position="10"/>
        <end position="71"/>
    </location>
</feature>
<sequence>MGASVTQTQRTCVGCREVDAVKHLVRIVAVNTACQVDEKGNAAGRGAWIHPNSSCLNRAIRTHGFDRAFRKSGLDCEPVSRWLDNKSSGVDAPELTREKESG</sequence>
<dbReference type="InterPro" id="IPR007393">
    <property type="entry name" value="YlxR_dom"/>
</dbReference>
<dbReference type="Pfam" id="PF04296">
    <property type="entry name" value="YlxR"/>
    <property type="match status" value="1"/>
</dbReference>
<dbReference type="PANTHER" id="PTHR34215">
    <property type="entry name" value="BLL0784 PROTEIN"/>
    <property type="match status" value="1"/>
</dbReference>
<keyword evidence="4" id="KW-1185">Reference proteome</keyword>
<evidence type="ECO:0000313" key="3">
    <source>
        <dbReference type="EMBL" id="PWF25759.1"/>
    </source>
</evidence>
<dbReference type="InterPro" id="IPR035931">
    <property type="entry name" value="YlxR-like_sf"/>
</dbReference>
<accession>A0A2V1K7X3</accession>
<feature type="region of interest" description="Disordered" evidence="1">
    <location>
        <begin position="83"/>
        <end position="102"/>
    </location>
</feature>
<gene>
    <name evidence="3" type="ORF">DD236_09985</name>
</gene>
<protein>
    <submittedName>
        <fullName evidence="3">DUF448 domain-containing protein</fullName>
    </submittedName>
</protein>
<evidence type="ECO:0000256" key="1">
    <source>
        <dbReference type="SAM" id="MobiDB-lite"/>
    </source>
</evidence>
<proteinExistence type="predicted"/>
<dbReference type="OrthoDB" id="5244965at2"/>
<evidence type="ECO:0000313" key="4">
    <source>
        <dbReference type="Proteomes" id="UP000245283"/>
    </source>
</evidence>
<comment type="caution">
    <text evidence="3">The sequence shown here is derived from an EMBL/GenBank/DDBJ whole genome shotgun (WGS) entry which is preliminary data.</text>
</comment>
<dbReference type="Gene3D" id="3.30.1230.10">
    <property type="entry name" value="YlxR-like"/>
    <property type="match status" value="1"/>
</dbReference>
<name>A0A2V1K7X3_9ACTO</name>
<dbReference type="AlphaFoldDB" id="A0A2V1K7X3"/>
<evidence type="ECO:0000259" key="2">
    <source>
        <dbReference type="Pfam" id="PF04296"/>
    </source>
</evidence>
<reference evidence="4" key="1">
    <citation type="submission" date="2018-05" db="EMBL/GenBank/DDBJ databases">
        <authorList>
            <person name="Li Y."/>
        </authorList>
    </citation>
    <scope>NUCLEOTIDE SEQUENCE [LARGE SCALE GENOMIC DNA]</scope>
    <source>
        <strain evidence="4">sk1b4</strain>
    </source>
</reference>
<dbReference type="SUPFAM" id="SSF64376">
    <property type="entry name" value="YlxR-like"/>
    <property type="match status" value="1"/>
</dbReference>
<dbReference type="PANTHER" id="PTHR34215:SF1">
    <property type="entry name" value="YLXR DOMAIN-CONTAINING PROTEIN"/>
    <property type="match status" value="1"/>
</dbReference>
<dbReference type="EMBL" id="QETB01000005">
    <property type="protein sequence ID" value="PWF25759.1"/>
    <property type="molecule type" value="Genomic_DNA"/>
</dbReference>
<dbReference type="Proteomes" id="UP000245283">
    <property type="component" value="Unassembled WGS sequence"/>
</dbReference>
<organism evidence="3 4">
    <name type="scientific">Ancrocorticia populi</name>
    <dbReference type="NCBI Taxonomy" id="2175228"/>
    <lineage>
        <taxon>Bacteria</taxon>
        <taxon>Bacillati</taxon>
        <taxon>Actinomycetota</taxon>
        <taxon>Actinomycetes</taxon>
        <taxon>Actinomycetales</taxon>
        <taxon>Actinomycetaceae</taxon>
        <taxon>Ancrocorticia</taxon>
    </lineage>
</organism>
<dbReference type="InterPro" id="IPR037465">
    <property type="entry name" value="YlxR"/>
</dbReference>